<dbReference type="PROSITE" id="PS51376">
    <property type="entry name" value="DBB"/>
    <property type="match status" value="1"/>
</dbReference>
<dbReference type="PANTHER" id="PTHR16267">
    <property type="entry name" value="BANK1/PIK3AP1 FAMILY MEMBER"/>
    <property type="match status" value="1"/>
</dbReference>
<dbReference type="GeneID" id="103595765"/>
<feature type="region of interest" description="Disordered" evidence="1">
    <location>
        <begin position="1"/>
        <end position="20"/>
    </location>
</feature>
<dbReference type="Proteomes" id="UP000694923">
    <property type="component" value="Unplaced"/>
</dbReference>
<dbReference type="InterPro" id="IPR052446">
    <property type="entry name" value="B-cell_PI3K-Signaling_Adptrs"/>
</dbReference>
<name>A0ABM0RA11_GALVR</name>
<evidence type="ECO:0000256" key="1">
    <source>
        <dbReference type="SAM" id="MobiDB-lite"/>
    </source>
</evidence>
<protein>
    <submittedName>
        <fullName evidence="4">B-cell scaffold protein with ankyrin repeats-like</fullName>
    </submittedName>
</protein>
<evidence type="ECO:0000313" key="3">
    <source>
        <dbReference type="Proteomes" id="UP000694923"/>
    </source>
</evidence>
<evidence type="ECO:0000259" key="2">
    <source>
        <dbReference type="PROSITE" id="PS51376"/>
    </source>
</evidence>
<dbReference type="Pfam" id="PF14545">
    <property type="entry name" value="DBB"/>
    <property type="match status" value="1"/>
</dbReference>
<feature type="domain" description="DBB" evidence="2">
    <location>
        <begin position="93"/>
        <end position="220"/>
    </location>
</feature>
<dbReference type="RefSeq" id="XP_008577452.1">
    <property type="nucleotide sequence ID" value="XM_008579230.1"/>
</dbReference>
<dbReference type="PANTHER" id="PTHR16267:SF13">
    <property type="entry name" value="B-CELL SCAFFOLD PROTEIN WITH ANKYRIN REPEATS"/>
    <property type="match status" value="1"/>
</dbReference>
<dbReference type="SMART" id="SM01282">
    <property type="entry name" value="DBB"/>
    <property type="match status" value="1"/>
</dbReference>
<proteinExistence type="predicted"/>
<dbReference type="InterPro" id="IPR017893">
    <property type="entry name" value="DBB_domain"/>
</dbReference>
<evidence type="ECO:0000313" key="4">
    <source>
        <dbReference type="RefSeq" id="XP_008577452.1"/>
    </source>
</evidence>
<gene>
    <name evidence="4" type="primary">LOC103595765</name>
</gene>
<sequence length="309" mass="35190">MKRTWPKVTGSKTEEWGREPRTVDDLWKLENANDEIETPKTSHSLCKTQGPEDYFEVNISKDLRVKHSAEISERKETEDLSEASRSTIPLAMVLPAEIPCENPGEIFIILRDEVIGDIVEVEFTSNNKHIRTRPALWSKKVWCMKALDFPAGSVKVDIYCDGVIKATTEIKYHATVKAMECLFRMADPREGLCQNDMEELDDIFTSVFKYEIPYYEFQSLQTKIYPQKEYAHFKELPTLLHCTAKFGLKKLAIHLLQYKETEAQSGLVTARGHIVEATMDNNREEQKETMAVTIAGETPDPPGGNEGKA</sequence>
<reference evidence="4" key="1">
    <citation type="submission" date="2025-08" db="UniProtKB">
        <authorList>
            <consortium name="RefSeq"/>
        </authorList>
    </citation>
    <scope>IDENTIFICATION</scope>
</reference>
<keyword evidence="3" id="KW-1185">Reference proteome</keyword>
<accession>A0ABM0RA11</accession>
<organism evidence="3 4">
    <name type="scientific">Galeopterus variegatus</name>
    <name type="common">Malayan flying lemur</name>
    <name type="synonym">Cynocephalus variegatus</name>
    <dbReference type="NCBI Taxonomy" id="482537"/>
    <lineage>
        <taxon>Eukaryota</taxon>
        <taxon>Metazoa</taxon>
        <taxon>Chordata</taxon>
        <taxon>Craniata</taxon>
        <taxon>Vertebrata</taxon>
        <taxon>Euteleostomi</taxon>
        <taxon>Mammalia</taxon>
        <taxon>Eutheria</taxon>
        <taxon>Euarchontoglires</taxon>
        <taxon>Dermoptera</taxon>
        <taxon>Cynocephalidae</taxon>
        <taxon>Galeopterus</taxon>
    </lineage>
</organism>